<evidence type="ECO:0000256" key="7">
    <source>
        <dbReference type="ARBA" id="ARBA00022989"/>
    </source>
</evidence>
<dbReference type="Gene3D" id="1.25.40.10">
    <property type="entry name" value="Tetratricopeptide repeat domain"/>
    <property type="match status" value="2"/>
</dbReference>
<feature type="transmembrane region" description="Helical" evidence="13">
    <location>
        <begin position="1709"/>
        <end position="1732"/>
    </location>
</feature>
<dbReference type="GO" id="GO:0005840">
    <property type="term" value="C:ribosome"/>
    <property type="evidence" value="ECO:0007669"/>
    <property type="project" value="UniProtKB-KW"/>
</dbReference>
<dbReference type="InterPro" id="IPR011990">
    <property type="entry name" value="TPR-like_helical_dom_sf"/>
</dbReference>
<keyword evidence="7 13" id="KW-1133">Transmembrane helix</keyword>
<dbReference type="SMART" id="SM00184">
    <property type="entry name" value="RING"/>
    <property type="match status" value="1"/>
</dbReference>
<keyword evidence="6" id="KW-0689">Ribosomal protein</keyword>
<dbReference type="InterPro" id="IPR036935">
    <property type="entry name" value="Ribosomal_bL9_N_sf"/>
</dbReference>
<dbReference type="SUPFAM" id="SSF51735">
    <property type="entry name" value="NAD(P)-binding Rossmann-fold domains"/>
    <property type="match status" value="2"/>
</dbReference>
<feature type="domain" description="RING-type" evidence="14">
    <location>
        <begin position="1793"/>
        <end position="1835"/>
    </location>
</feature>
<keyword evidence="11" id="KW-0479">Metal-binding</keyword>
<dbReference type="InterPro" id="IPR036791">
    <property type="entry name" value="Ribosomal_bL9_C_sf"/>
</dbReference>
<dbReference type="FunFam" id="3.10.430.100:FF:000008">
    <property type="entry name" value="50S ribosomal protein L9"/>
    <property type="match status" value="1"/>
</dbReference>
<dbReference type="PANTHER" id="PTHR24320">
    <property type="entry name" value="RETINOL DEHYDROGENASE"/>
    <property type="match status" value="1"/>
</dbReference>
<evidence type="ECO:0000256" key="10">
    <source>
        <dbReference type="ARBA" id="ARBA00023274"/>
    </source>
</evidence>
<dbReference type="GO" id="GO:0005737">
    <property type="term" value="C:cytoplasm"/>
    <property type="evidence" value="ECO:0007669"/>
    <property type="project" value="UniProtKB-ARBA"/>
</dbReference>
<comment type="similarity">
    <text evidence="3">Belongs to the bacterial ribosomal protein bL9 family.</text>
</comment>
<dbReference type="InterPro" id="IPR002347">
    <property type="entry name" value="SDR_fam"/>
</dbReference>
<dbReference type="Pfam" id="PF01281">
    <property type="entry name" value="Ribosomal_L9_N"/>
    <property type="match status" value="1"/>
</dbReference>
<evidence type="ECO:0000256" key="9">
    <source>
        <dbReference type="ARBA" id="ARBA00023136"/>
    </source>
</evidence>
<keyword evidence="8" id="KW-0560">Oxidoreductase</keyword>
<dbReference type="PRINTS" id="PR00081">
    <property type="entry name" value="GDHRDH"/>
</dbReference>
<dbReference type="SUPFAM" id="SSF48452">
    <property type="entry name" value="TPR-like"/>
    <property type="match status" value="1"/>
</dbReference>
<dbReference type="FunFam" id="3.40.5.10:FF:000007">
    <property type="entry name" value="50S ribosomal protein L9"/>
    <property type="match status" value="1"/>
</dbReference>
<evidence type="ECO:0000256" key="11">
    <source>
        <dbReference type="PROSITE-ProRule" id="PRU00175"/>
    </source>
</evidence>
<accession>A0A7G2FFY4</accession>
<dbReference type="Gene3D" id="3.40.50.720">
    <property type="entry name" value="NAD(P)-binding Rossmann-like Domain"/>
    <property type="match status" value="2"/>
</dbReference>
<dbReference type="Gene3D" id="3.40.5.10">
    <property type="entry name" value="Ribosomal protein L9, N-terminal domain"/>
    <property type="match status" value="1"/>
</dbReference>
<evidence type="ECO:0000313" key="15">
    <source>
        <dbReference type="EMBL" id="CAD5334750.1"/>
    </source>
</evidence>
<dbReference type="SUPFAM" id="SSF55658">
    <property type="entry name" value="L9 N-domain-like"/>
    <property type="match status" value="1"/>
</dbReference>
<dbReference type="Gene3D" id="3.10.430.100">
    <property type="entry name" value="Ribosomal protein L9, C-terminal domain"/>
    <property type="match status" value="1"/>
</dbReference>
<dbReference type="Proteomes" id="UP000516314">
    <property type="component" value="Chromosome 5"/>
</dbReference>
<dbReference type="InterPro" id="IPR009027">
    <property type="entry name" value="Ribosomal_bL9/RNase_H1_N"/>
</dbReference>
<sequence length="1845" mass="207128">MAYVGQSRNVIRHVVSRGTAYHKYENAIHHPLLFACQGVRYRKLEVILTTGIEKLGKAGETVKVAPGYFRNHLMPKLLAVPNIDKYAYLIREQRKMYNHEEVKEEVKVVHKTSEVQTKEYEKAAKRLANANLVLRKLVDKEKFKNRSSKDDKPDVQTPITKEEIVSEVARQLCVKIDPDNVVLAAPLETFGEYEVPLKFPKTIPLPQGTVQWILKVKIPSRHYFSTRRVGEIAATRTKSFTLPPMVFSNSLLSSTTSLTTWANQSSSQSSLSPRYSTWQCVCLRNQKRKPKLYLIPARHFLSTPIDSVSSSSITASRYATSGVSEVQRSTSSNNVTEMEEFEMELQELFNEVKSMVKIGKESDAMDLLRANYVAVKEELDSGLKGIEQAAVLDIIALGYMAVGDLKPVPALLDMINKIVDNLKDSEPLLDSVLMHVGSMYSVIGKFENAILAHQRAIRILENRYGKCNTLLVTPLLGMAKSFASDGKATKAIGVYERTLTILERNRGSESEDLVVPLFSLGKLLLKEGKAAEAEIPFTSIVNIYKKIYGERDGRVGMAMCSLANAKCSKGDANEAVDIYKNALRIIKDSNYMTIDNSILENMRIDLAELLHFVGRGDEGRELLEECLLINERFKGKNHPSMATHLINLAASYSRSKNYVEAERLLRTCLNIMEVSVGSEGQSITFPMLNLAVTLSQLNRDEEAEQIALKVLRIREKAFGEDSLPVGEVLDCLVSIQARLGRDDGEILGLLKRVMMIQEKEFGPSAQELIVTLQKIIHFLEKLEMKDDKFKFRRRLALLRERYKQKSIKGWSCVFHEFLFQRFMASHLQNPLPLPSLNHLTCIVTGSTSGIGRETARQLAEAGARVVMAVRNTKAAHELIQQWQKEWSGKGIPLNLEAMELDLLSLDSVVGFCNLWNARLSPLHVLINNAGIFSMGEEQKFSKDGYEQHMQVNHLAPALLSLLLLPSLIRGSPSRIINVNSVMHYVGFVDPDDMNVVSGKRKFTSLVGYSGSKLAQVMFSNVLLKRLPLETRISVVCLSPGIVLTNVARDLPRYVQVQYALIPYFIFSPQEGSRSTLFSATDAQIPEHCEKLKTEDKPVCTFISQNCKHTKPSEEAHNVETAERVWEKTIKLIGLPLDAVERLIEGEEMFLELDLKAALHYTVYTMHILNDQWMRGWFNVVQEILLQRIMASHLQIPFHLPPLNHLTCIVTGSTSGIGSETARQLAEAGAHVVMAVRNIKAAHELIQQWQTKWSASGEGLPLNIQAMELDLLSLDSVVRFSNAWNARLAPLHVLINNAGMFAMGGAQKFSEDGYEQHMQVNHLAPALLSLLLLPSLIRASRSRIINVNSVMHYVGFVDPNDMNFVSGKRKFSSLSAYSSSKLAQVMFNNALLKKLPLETGISVVCLSPGVVQTNITRDLPRLVQDLYSALPYFIFSPQEGCRSSLFSTTDPQIPNHYQKLKTNEKSVCTLFISLNCKLTNCSEEAQNVETANRVWEKTLELIGLPSDTVERLVEGEVVKCRYRTRFDLTCDINAGNRTTITLPFSGNFTVEEIDYAAQEIWINDPNNCLPQRILELNLNSTPFSGVYMRQFTFFNCPTSEYLRFRPLNPITCLSGKNSTVFATPSPRVINYLSSQSCRLMKTVYVPVRWPFYEQIVSSSDLSDNLWLTWRVPRCSRCEIKGGKCGIKSNSSRETICSHVHKPAIPRRARYAIAVGAGIPGALIVFGLFCFVYSKISSCIKRRRLVPTPEINNAQAHYLHSSVIVMGLDGPTIESYPKIVLGESKRLPKVDDATCAICLSEYEPKETLRTIPQCQHCFHADCIDEWLKLNGTCPVCRNSPEQILPPA</sequence>
<dbReference type="InterPro" id="IPR013083">
    <property type="entry name" value="Znf_RING/FYVE/PHD"/>
</dbReference>
<feature type="repeat" description="TPR" evidence="12">
    <location>
        <begin position="430"/>
        <end position="463"/>
    </location>
</feature>
<dbReference type="CDD" id="cd16461">
    <property type="entry name" value="RING-H2_EL5-like"/>
    <property type="match status" value="1"/>
</dbReference>
<evidence type="ECO:0000313" key="16">
    <source>
        <dbReference type="Proteomes" id="UP000516314"/>
    </source>
</evidence>
<keyword evidence="11" id="KW-0862">Zinc</keyword>
<evidence type="ECO:0000256" key="8">
    <source>
        <dbReference type="ARBA" id="ARBA00023002"/>
    </source>
</evidence>
<dbReference type="Pfam" id="PF13947">
    <property type="entry name" value="GUB_WAK_bind"/>
    <property type="match status" value="1"/>
</dbReference>
<dbReference type="InterPro" id="IPR020070">
    <property type="entry name" value="Ribosomal_bL9_N"/>
</dbReference>
<keyword evidence="5" id="KW-0732">Signal</keyword>
<evidence type="ECO:0000256" key="1">
    <source>
        <dbReference type="ARBA" id="ARBA00004167"/>
    </source>
</evidence>
<comment type="similarity">
    <text evidence="2">Belongs to the short-chain dehydrogenases/reductases (SDR) family.</text>
</comment>
<dbReference type="PROSITE" id="PS50005">
    <property type="entry name" value="TPR"/>
    <property type="match status" value="1"/>
</dbReference>
<dbReference type="Pfam" id="PF00106">
    <property type="entry name" value="adh_short"/>
    <property type="match status" value="2"/>
</dbReference>
<keyword evidence="10" id="KW-0687">Ribonucleoprotein</keyword>
<dbReference type="GO" id="GO:0008270">
    <property type="term" value="F:zinc ion binding"/>
    <property type="evidence" value="ECO:0007669"/>
    <property type="project" value="UniProtKB-KW"/>
</dbReference>
<dbReference type="PROSITE" id="PS50089">
    <property type="entry name" value="ZF_RING_2"/>
    <property type="match status" value="1"/>
</dbReference>
<dbReference type="Pfam" id="PF13639">
    <property type="entry name" value="zf-RING_2"/>
    <property type="match status" value="1"/>
</dbReference>
<evidence type="ECO:0000256" key="2">
    <source>
        <dbReference type="ARBA" id="ARBA00006484"/>
    </source>
</evidence>
<dbReference type="GO" id="GO:0016491">
    <property type="term" value="F:oxidoreductase activity"/>
    <property type="evidence" value="ECO:0007669"/>
    <property type="project" value="UniProtKB-KW"/>
</dbReference>
<dbReference type="InterPro" id="IPR019734">
    <property type="entry name" value="TPR_rpt"/>
</dbReference>
<evidence type="ECO:0000256" key="5">
    <source>
        <dbReference type="ARBA" id="ARBA00022729"/>
    </source>
</evidence>
<evidence type="ECO:0000256" key="3">
    <source>
        <dbReference type="ARBA" id="ARBA00010605"/>
    </source>
</evidence>
<organism evidence="15 16">
    <name type="scientific">Arabidopsis thaliana</name>
    <name type="common">Mouse-ear cress</name>
    <dbReference type="NCBI Taxonomy" id="3702"/>
    <lineage>
        <taxon>Eukaryota</taxon>
        <taxon>Viridiplantae</taxon>
        <taxon>Streptophyta</taxon>
        <taxon>Embryophyta</taxon>
        <taxon>Tracheophyta</taxon>
        <taxon>Spermatophyta</taxon>
        <taxon>Magnoliopsida</taxon>
        <taxon>eudicotyledons</taxon>
        <taxon>Gunneridae</taxon>
        <taxon>Pentapetalae</taxon>
        <taxon>rosids</taxon>
        <taxon>malvids</taxon>
        <taxon>Brassicales</taxon>
        <taxon>Brassicaceae</taxon>
        <taxon>Camelineae</taxon>
        <taxon>Arabidopsis</taxon>
    </lineage>
</organism>
<dbReference type="GO" id="GO:1990904">
    <property type="term" value="C:ribonucleoprotein complex"/>
    <property type="evidence" value="ECO:0007669"/>
    <property type="project" value="UniProtKB-KW"/>
</dbReference>
<dbReference type="GO" id="GO:0030247">
    <property type="term" value="F:polysaccharide binding"/>
    <property type="evidence" value="ECO:0007669"/>
    <property type="project" value="InterPro"/>
</dbReference>
<keyword evidence="4 13" id="KW-0812">Transmembrane</keyword>
<comment type="subcellular location">
    <subcellularLocation>
        <location evidence="1">Membrane</location>
        <topology evidence="1">Single-pass membrane protein</topology>
    </subcellularLocation>
</comment>
<protein>
    <submittedName>
        <fullName evidence="15">(thale cress) hypothetical protein</fullName>
    </submittedName>
</protein>
<dbReference type="SUPFAM" id="SSF57850">
    <property type="entry name" value="RING/U-box"/>
    <property type="match status" value="1"/>
</dbReference>
<dbReference type="InterPro" id="IPR001841">
    <property type="entry name" value="Znf_RING"/>
</dbReference>
<dbReference type="InterPro" id="IPR025287">
    <property type="entry name" value="WAK_GUB"/>
</dbReference>
<dbReference type="SMART" id="SM00028">
    <property type="entry name" value="TPR"/>
    <property type="match status" value="6"/>
</dbReference>
<evidence type="ECO:0000256" key="12">
    <source>
        <dbReference type="PROSITE-ProRule" id="PRU00339"/>
    </source>
</evidence>
<name>A0A7G2FFY4_ARATH</name>
<reference evidence="15 16" key="1">
    <citation type="submission" date="2020-09" db="EMBL/GenBank/DDBJ databases">
        <authorList>
            <person name="Ashkenazy H."/>
        </authorList>
    </citation>
    <scope>NUCLEOTIDE SEQUENCE [LARGE SCALE GENOMIC DNA]</scope>
    <source>
        <strain evidence="16">cv. Cdm-0</strain>
    </source>
</reference>
<evidence type="ECO:0000259" key="14">
    <source>
        <dbReference type="PROSITE" id="PS50089"/>
    </source>
</evidence>
<dbReference type="GO" id="GO:0016020">
    <property type="term" value="C:membrane"/>
    <property type="evidence" value="ECO:0007669"/>
    <property type="project" value="UniProtKB-SubCell"/>
</dbReference>
<dbReference type="EMBL" id="LR881470">
    <property type="protein sequence ID" value="CAD5334750.1"/>
    <property type="molecule type" value="Genomic_DNA"/>
</dbReference>
<evidence type="ECO:0000256" key="6">
    <source>
        <dbReference type="ARBA" id="ARBA00022980"/>
    </source>
</evidence>
<proteinExistence type="inferred from homology"/>
<gene>
    <name evidence="15" type="ORF">AT9943_LOCUS22036</name>
</gene>
<dbReference type="SUPFAM" id="SSF55653">
    <property type="entry name" value="Ribosomal protein L9 C-domain"/>
    <property type="match status" value="1"/>
</dbReference>
<evidence type="ECO:0000256" key="13">
    <source>
        <dbReference type="SAM" id="Phobius"/>
    </source>
</evidence>
<keyword evidence="11" id="KW-0863">Zinc-finger</keyword>
<dbReference type="PANTHER" id="PTHR24320:SF182">
    <property type="entry name" value="NAD(P)-BINDING ROSSMANN-FOLD SUPERFAMILY PROTEIN"/>
    <property type="match status" value="1"/>
</dbReference>
<dbReference type="Pfam" id="PF13424">
    <property type="entry name" value="TPR_12"/>
    <property type="match status" value="1"/>
</dbReference>
<dbReference type="InterPro" id="IPR036291">
    <property type="entry name" value="NAD(P)-bd_dom_sf"/>
</dbReference>
<evidence type="ECO:0000256" key="4">
    <source>
        <dbReference type="ARBA" id="ARBA00022692"/>
    </source>
</evidence>
<dbReference type="PRINTS" id="PR00080">
    <property type="entry name" value="SDRFAMILY"/>
</dbReference>
<dbReference type="Gene3D" id="3.30.40.10">
    <property type="entry name" value="Zinc/RING finger domain, C3HC4 (zinc finger)"/>
    <property type="match status" value="1"/>
</dbReference>
<dbReference type="Pfam" id="PF13374">
    <property type="entry name" value="TPR_10"/>
    <property type="match status" value="1"/>
</dbReference>
<keyword evidence="12" id="KW-0802">TPR repeat</keyword>
<keyword evidence="9 13" id="KW-0472">Membrane</keyword>